<dbReference type="GO" id="GO:0008395">
    <property type="term" value="F:steroid hydroxylase activity"/>
    <property type="evidence" value="ECO:0007669"/>
    <property type="project" value="TreeGrafter"/>
</dbReference>
<protein>
    <submittedName>
        <fullName evidence="7">Cytochrome P450</fullName>
    </submittedName>
</protein>
<dbReference type="CDD" id="cd11033">
    <property type="entry name" value="CYP142-like"/>
    <property type="match status" value="1"/>
</dbReference>
<dbReference type="GO" id="GO:0005506">
    <property type="term" value="F:iron ion binding"/>
    <property type="evidence" value="ECO:0007669"/>
    <property type="project" value="InterPro"/>
</dbReference>
<evidence type="ECO:0000256" key="5">
    <source>
        <dbReference type="ARBA" id="ARBA00023004"/>
    </source>
</evidence>
<evidence type="ECO:0000313" key="7">
    <source>
        <dbReference type="EMBL" id="XDQ28943.1"/>
    </source>
</evidence>
<dbReference type="PANTHER" id="PTHR46696:SF4">
    <property type="entry name" value="BIOTIN BIOSYNTHESIS CYTOCHROME P450"/>
    <property type="match status" value="1"/>
</dbReference>
<dbReference type="InterPro" id="IPR002397">
    <property type="entry name" value="Cyt_P450_B"/>
</dbReference>
<dbReference type="Gene3D" id="1.10.630.10">
    <property type="entry name" value="Cytochrome P450"/>
    <property type="match status" value="1"/>
</dbReference>
<dbReference type="PANTHER" id="PTHR46696">
    <property type="entry name" value="P450, PUTATIVE (EUROFUNG)-RELATED"/>
    <property type="match status" value="1"/>
</dbReference>
<dbReference type="GO" id="GO:0006707">
    <property type="term" value="P:cholesterol catabolic process"/>
    <property type="evidence" value="ECO:0007669"/>
    <property type="project" value="TreeGrafter"/>
</dbReference>
<dbReference type="RefSeq" id="WP_369237464.1">
    <property type="nucleotide sequence ID" value="NZ_CP163435.1"/>
</dbReference>
<sequence>MFDCPRLGPADLPTTDLADPRVHATYDLTDIWRHLRAEEPVYWQPETAGHPGFWVVTRYDDVASVYKNKDAFTSERGNVLDTLLAEGDSAAGKMLAVTDGPHHSALRTVLNKPFSPRALEVVVRSVRRSTWRLLEEAVERGECDFASDVAAHIPLAAICDLLGVPVSDRGHIIELTSSALSSTDGAPTTESTWTSRNGLLLYFSELAESRREKPYDDIVSLLVGQEVGGRPLSHEEIIFNCYSIIMGGHETTRLAMIGGLQALVEHPGQWQALKSGEVSTATAVDEVLRWTTPALHGGRTATQDTFLGDEFIEEGDVVTVWNVSANHDERVFADPERFDLARTPNKHLAFAQGPHFCIGAHLARQEISAVLEALRAMVRTPVVTGPPQRVFSSFLSGLATLPVALEREPGHRLGSGPSEG</sequence>
<keyword evidence="3" id="KW-0479">Metal-binding</keyword>
<dbReference type="EMBL" id="CP163435">
    <property type="protein sequence ID" value="XDQ28943.1"/>
    <property type="molecule type" value="Genomic_DNA"/>
</dbReference>
<dbReference type="SUPFAM" id="SSF48264">
    <property type="entry name" value="Cytochrome P450"/>
    <property type="match status" value="1"/>
</dbReference>
<dbReference type="PRINTS" id="PR00359">
    <property type="entry name" value="BP450"/>
</dbReference>
<dbReference type="AlphaFoldDB" id="A0AB39PIR0"/>
<keyword evidence="6" id="KW-0503">Monooxygenase</keyword>
<dbReference type="InterPro" id="IPR036396">
    <property type="entry name" value="Cyt_P450_sf"/>
</dbReference>
<gene>
    <name evidence="7" type="ORF">AB5J56_31550</name>
</gene>
<comment type="similarity">
    <text evidence="1">Belongs to the cytochrome P450 family.</text>
</comment>
<reference evidence="7" key="1">
    <citation type="submission" date="2024-07" db="EMBL/GenBank/DDBJ databases">
        <authorList>
            <person name="Yu S.T."/>
        </authorList>
    </citation>
    <scope>NUCLEOTIDE SEQUENCE</scope>
    <source>
        <strain evidence="7">R21</strain>
    </source>
</reference>
<keyword evidence="2" id="KW-0349">Heme</keyword>
<dbReference type="InterPro" id="IPR001128">
    <property type="entry name" value="Cyt_P450"/>
</dbReference>
<keyword evidence="5" id="KW-0408">Iron</keyword>
<dbReference type="GO" id="GO:0036199">
    <property type="term" value="F:cholest-4-en-3-one 26-monooxygenase activity"/>
    <property type="evidence" value="ECO:0007669"/>
    <property type="project" value="TreeGrafter"/>
</dbReference>
<dbReference type="Pfam" id="PF00067">
    <property type="entry name" value="p450"/>
    <property type="match status" value="1"/>
</dbReference>
<evidence type="ECO:0000256" key="6">
    <source>
        <dbReference type="ARBA" id="ARBA00023033"/>
    </source>
</evidence>
<evidence type="ECO:0000256" key="1">
    <source>
        <dbReference type="ARBA" id="ARBA00010617"/>
    </source>
</evidence>
<dbReference type="FunFam" id="1.10.630.10:FF:000018">
    <property type="entry name" value="Cytochrome P450 monooxygenase"/>
    <property type="match status" value="1"/>
</dbReference>
<organism evidence="7">
    <name type="scientific">Streptomyces sp. R21</name>
    <dbReference type="NCBI Taxonomy" id="3238627"/>
    <lineage>
        <taxon>Bacteria</taxon>
        <taxon>Bacillati</taxon>
        <taxon>Actinomycetota</taxon>
        <taxon>Actinomycetes</taxon>
        <taxon>Kitasatosporales</taxon>
        <taxon>Streptomycetaceae</taxon>
        <taxon>Streptomyces</taxon>
    </lineage>
</organism>
<evidence type="ECO:0000256" key="4">
    <source>
        <dbReference type="ARBA" id="ARBA00023002"/>
    </source>
</evidence>
<proteinExistence type="inferred from homology"/>
<dbReference type="GO" id="GO:0020037">
    <property type="term" value="F:heme binding"/>
    <property type="evidence" value="ECO:0007669"/>
    <property type="project" value="InterPro"/>
</dbReference>
<keyword evidence="4" id="KW-0560">Oxidoreductase</keyword>
<evidence type="ECO:0000256" key="2">
    <source>
        <dbReference type="ARBA" id="ARBA00022617"/>
    </source>
</evidence>
<accession>A0AB39PIR0</accession>
<name>A0AB39PIR0_9ACTN</name>
<evidence type="ECO:0000256" key="3">
    <source>
        <dbReference type="ARBA" id="ARBA00022723"/>
    </source>
</evidence>